<name>A0AC61QMQ3_9BACT</name>
<reference evidence="1" key="1">
    <citation type="submission" date="2019-04" db="EMBL/GenBank/DDBJ databases">
        <title>Microbes associate with the intestines of laboratory mice.</title>
        <authorList>
            <person name="Navarre W."/>
            <person name="Wong E."/>
            <person name="Huang K."/>
            <person name="Tropini C."/>
            <person name="Ng K."/>
            <person name="Yu B."/>
        </authorList>
    </citation>
    <scope>NUCLEOTIDE SEQUENCE</scope>
    <source>
        <strain evidence="1">NM73_A23</strain>
    </source>
</reference>
<proteinExistence type="predicted"/>
<comment type="caution">
    <text evidence="1">The sequence shown here is derived from an EMBL/GenBank/DDBJ whole genome shotgun (WGS) entry which is preliminary data.</text>
</comment>
<protein>
    <submittedName>
        <fullName evidence="1">Uncharacterized protein</fullName>
    </submittedName>
</protein>
<keyword evidence="2" id="KW-1185">Reference proteome</keyword>
<organism evidence="1 2">
    <name type="scientific">Palleniella muris</name>
    <dbReference type="NCBI Taxonomy" id="3038145"/>
    <lineage>
        <taxon>Bacteria</taxon>
        <taxon>Pseudomonadati</taxon>
        <taxon>Bacteroidota</taxon>
        <taxon>Bacteroidia</taxon>
        <taxon>Bacteroidales</taxon>
        <taxon>Prevotellaceae</taxon>
        <taxon>Palleniella</taxon>
    </lineage>
</organism>
<dbReference type="Proteomes" id="UP000308886">
    <property type="component" value="Unassembled WGS sequence"/>
</dbReference>
<evidence type="ECO:0000313" key="2">
    <source>
        <dbReference type="Proteomes" id="UP000308886"/>
    </source>
</evidence>
<gene>
    <name evidence="1" type="ORF">E5358_12405</name>
</gene>
<dbReference type="EMBL" id="SRZC01000024">
    <property type="protein sequence ID" value="TGX80570.1"/>
    <property type="molecule type" value="Genomic_DNA"/>
</dbReference>
<evidence type="ECO:0000313" key="1">
    <source>
        <dbReference type="EMBL" id="TGX80570.1"/>
    </source>
</evidence>
<sequence length="443" mass="48777">MLRKAIMTLVAGVMALAASAQNPKFHIYLCIGQSNMEGNAQIEPVDRNGVPERFRMMAAADFSYPQRTKGEWYTAVPPLVRQGTGLTPVDWFGRTMLDNMPADETLGVVMVAVGGCKIEHLDKDYDPATVTKEADWFRGFMSQYDNKPYDRLIECAKKAQCDGVIKGILLHQGCSNTGDPQWPAKVKKVYEDILKDLGLKAKNVPLIAGEVVTTEMGGVCGSMNSIIDCLPETVPTATVVSSKNLEQKGDGLHFTPHAYRVLGCRYAVAMLDRMGIKNPVVNYSEEKPFVPEPKPGKDDLVLSFSQFNPSIWETGTFDAATNTFTAGKYGFGGWEFDKPLDLSGYRYIVAELQEPQTAGTMLRISDTKDFWAQSYSREFGNGKLIVAELDGMMKPVVADGKQTGIEALNTARIFRIGFKSDGGKPVRIKQVFATNTDPYSVGR</sequence>
<accession>A0AC61QMQ3</accession>